<keyword evidence="12" id="KW-1185">Reference proteome</keyword>
<evidence type="ECO:0000256" key="1">
    <source>
        <dbReference type="ARBA" id="ARBA00001947"/>
    </source>
</evidence>
<evidence type="ECO:0000256" key="2">
    <source>
        <dbReference type="ARBA" id="ARBA00004196"/>
    </source>
</evidence>
<dbReference type="OrthoDB" id="9805070at2"/>
<keyword evidence="3" id="KW-0645">Protease</keyword>
<dbReference type="GO" id="GO:0030313">
    <property type="term" value="C:cell envelope"/>
    <property type="evidence" value="ECO:0007669"/>
    <property type="project" value="UniProtKB-SubCell"/>
</dbReference>
<dbReference type="InterPro" id="IPR050570">
    <property type="entry name" value="Cell_wall_metabolism_enzyme"/>
</dbReference>
<evidence type="ECO:0000256" key="3">
    <source>
        <dbReference type="ARBA" id="ARBA00022670"/>
    </source>
</evidence>
<dbReference type="Proteomes" id="UP000265509">
    <property type="component" value="Unassembled WGS sequence"/>
</dbReference>
<dbReference type="SUPFAM" id="SSF51261">
    <property type="entry name" value="Duplicated hybrid motif"/>
    <property type="match status" value="1"/>
</dbReference>
<feature type="domain" description="Csd3-like second N-terminal" evidence="9">
    <location>
        <begin position="153"/>
        <end position="275"/>
    </location>
</feature>
<feature type="domain" description="M23ase beta-sheet core" evidence="8">
    <location>
        <begin position="287"/>
        <end position="381"/>
    </location>
</feature>
<reference evidence="11 12" key="1">
    <citation type="submission" date="2018-07" db="EMBL/GenBank/DDBJ databases">
        <title>Halioglobus sp. genome submission.</title>
        <authorList>
            <person name="Ye M.-Q."/>
            <person name="Du Z.-J."/>
        </authorList>
    </citation>
    <scope>NUCLEOTIDE SEQUENCE [LARGE SCALE GENOMIC DNA]</scope>
    <source>
        <strain evidence="11 12">U0301</strain>
    </source>
</reference>
<keyword evidence="6" id="KW-0862">Zinc</keyword>
<dbReference type="GO" id="GO:0046872">
    <property type="term" value="F:metal ion binding"/>
    <property type="evidence" value="ECO:0007669"/>
    <property type="project" value="UniProtKB-KW"/>
</dbReference>
<dbReference type="PANTHER" id="PTHR21666:SF288">
    <property type="entry name" value="CELL DIVISION PROTEIN YTFB"/>
    <property type="match status" value="1"/>
</dbReference>
<dbReference type="InterPro" id="IPR016047">
    <property type="entry name" value="M23ase_b-sheet_dom"/>
</dbReference>
<dbReference type="PANTHER" id="PTHR21666">
    <property type="entry name" value="PEPTIDASE-RELATED"/>
    <property type="match status" value="1"/>
</dbReference>
<evidence type="ECO:0000256" key="5">
    <source>
        <dbReference type="ARBA" id="ARBA00022801"/>
    </source>
</evidence>
<dbReference type="AlphaFoldDB" id="A0A3L7DV91"/>
<gene>
    <name evidence="11" type="ORF">DWB85_13620</name>
</gene>
<dbReference type="Pfam" id="PF01551">
    <property type="entry name" value="Peptidase_M23"/>
    <property type="match status" value="1"/>
</dbReference>
<evidence type="ECO:0000256" key="7">
    <source>
        <dbReference type="ARBA" id="ARBA00023049"/>
    </source>
</evidence>
<organism evidence="11 12">
    <name type="scientific">Seongchinamella sediminis</name>
    <dbReference type="NCBI Taxonomy" id="2283635"/>
    <lineage>
        <taxon>Bacteria</taxon>
        <taxon>Pseudomonadati</taxon>
        <taxon>Pseudomonadota</taxon>
        <taxon>Gammaproteobacteria</taxon>
        <taxon>Cellvibrionales</taxon>
        <taxon>Halieaceae</taxon>
        <taxon>Seongchinamella</taxon>
    </lineage>
</organism>
<dbReference type="InterPro" id="IPR045834">
    <property type="entry name" value="Csd3_N2"/>
</dbReference>
<comment type="subcellular location">
    <subcellularLocation>
        <location evidence="2">Cell envelope</location>
    </subcellularLocation>
</comment>
<dbReference type="Pfam" id="PF19425">
    <property type="entry name" value="Csd3_N2"/>
    <property type="match status" value="1"/>
</dbReference>
<dbReference type="EMBL" id="QRAN01000015">
    <property type="protein sequence ID" value="RLQ21214.1"/>
    <property type="molecule type" value="Genomic_DNA"/>
</dbReference>
<evidence type="ECO:0000256" key="4">
    <source>
        <dbReference type="ARBA" id="ARBA00022723"/>
    </source>
</evidence>
<evidence type="ECO:0000259" key="9">
    <source>
        <dbReference type="Pfam" id="PF19425"/>
    </source>
</evidence>
<keyword evidence="5" id="KW-0378">Hydrolase</keyword>
<comment type="caution">
    <text evidence="11">The sequence shown here is derived from an EMBL/GenBank/DDBJ whole genome shotgun (WGS) entry which is preliminary data.</text>
</comment>
<name>A0A3L7DV91_9GAMM</name>
<dbReference type="Gene3D" id="2.70.70.10">
    <property type="entry name" value="Glucose Permease (Domain IIA)"/>
    <property type="match status" value="1"/>
</dbReference>
<dbReference type="FunFam" id="2.70.70.10:FF:000002">
    <property type="entry name" value="Murein DD-endopeptidase MepM"/>
    <property type="match status" value="1"/>
</dbReference>
<keyword evidence="4" id="KW-0479">Metal-binding</keyword>
<sequence length="434" mass="47053">MAAAAVAGCLAIAFGLSSGDNTQPEAPQPVKPAVLADSIAPAPEPPVAPIAAAPEPPPELPWNEQVVRSGDNLSLIFKRAGYNDRHVHRVVTESEHGDGLAHIYPGQTIAFQSDDQGELVAVRHVKDKLETVDYMLADGSFSSQLLTREPELRESSATGVITSSLFMAGQEAGLSHTTIMDMANIFGGVIDFVGDPRKGDTMHLMFEELYLDGEKFADGEIIAASYNNQGKTFTAYRYTDSNGETGYYNEDGVSMRKAFLLAPVDFTRISSNFNPRRIHPIYKTARPHRGTDYAAPTGTPVYAAGDGRVIKAGYSRANGNYVFIQHGEQFVTRYLHLHKRRVKQGQRVAQSQVIGTVGSTGAATGPHLHYEFLMNGVHRNPRTIHKQLPKAKSLAASELPRFRQAIAGVSAQLAALQQETDTRLALADAGEDRG</sequence>
<evidence type="ECO:0000259" key="10">
    <source>
        <dbReference type="Pfam" id="PF22310"/>
    </source>
</evidence>
<feature type="domain" description="DD-carboxypeptidase/endopeptidase Mpg-like N-terminal" evidence="10">
    <location>
        <begin position="62"/>
        <end position="127"/>
    </location>
</feature>
<evidence type="ECO:0000259" key="8">
    <source>
        <dbReference type="Pfam" id="PF01551"/>
    </source>
</evidence>
<evidence type="ECO:0000313" key="12">
    <source>
        <dbReference type="Proteomes" id="UP000265509"/>
    </source>
</evidence>
<dbReference type="GO" id="GO:0006508">
    <property type="term" value="P:proteolysis"/>
    <property type="evidence" value="ECO:0007669"/>
    <property type="project" value="UniProtKB-KW"/>
</dbReference>
<accession>A0A3L7DV91</accession>
<dbReference type="Gene3D" id="3.10.450.350">
    <property type="match status" value="2"/>
</dbReference>
<comment type="cofactor">
    <cofactor evidence="1">
        <name>Zn(2+)</name>
        <dbReference type="ChEBI" id="CHEBI:29105"/>
    </cofactor>
</comment>
<dbReference type="CDD" id="cd12797">
    <property type="entry name" value="M23_peptidase"/>
    <property type="match status" value="1"/>
</dbReference>
<evidence type="ECO:0000256" key="6">
    <source>
        <dbReference type="ARBA" id="ARBA00022833"/>
    </source>
</evidence>
<dbReference type="InterPro" id="IPR054512">
    <property type="entry name" value="NMB0315-like_N"/>
</dbReference>
<evidence type="ECO:0000313" key="11">
    <source>
        <dbReference type="EMBL" id="RLQ21214.1"/>
    </source>
</evidence>
<dbReference type="InterPro" id="IPR011055">
    <property type="entry name" value="Dup_hybrid_motif"/>
</dbReference>
<keyword evidence="7" id="KW-0482">Metalloprotease</keyword>
<proteinExistence type="predicted"/>
<protein>
    <submittedName>
        <fullName evidence="11">Peptidase M23</fullName>
    </submittedName>
</protein>
<dbReference type="GO" id="GO:0004222">
    <property type="term" value="F:metalloendopeptidase activity"/>
    <property type="evidence" value="ECO:0007669"/>
    <property type="project" value="TreeGrafter"/>
</dbReference>
<dbReference type="Pfam" id="PF22310">
    <property type="entry name" value="NMB0315_dom_I"/>
    <property type="match status" value="1"/>
</dbReference>